<dbReference type="Gene3D" id="3.20.20.450">
    <property type="entry name" value="EAL domain"/>
    <property type="match status" value="1"/>
</dbReference>
<dbReference type="Pfam" id="PF00672">
    <property type="entry name" value="HAMP"/>
    <property type="match status" value="1"/>
</dbReference>
<feature type="domain" description="EAL" evidence="3">
    <location>
        <begin position="423"/>
        <end position="678"/>
    </location>
</feature>
<dbReference type="InterPro" id="IPR035919">
    <property type="entry name" value="EAL_sf"/>
</dbReference>
<dbReference type="InterPro" id="IPR000160">
    <property type="entry name" value="GGDEF_dom"/>
</dbReference>
<organism evidence="6 7">
    <name type="scientific">Neptunomonas japonica JAMM 1380</name>
    <dbReference type="NCBI Taxonomy" id="1441457"/>
    <lineage>
        <taxon>Bacteria</taxon>
        <taxon>Pseudomonadati</taxon>
        <taxon>Pseudomonadota</taxon>
        <taxon>Gammaproteobacteria</taxon>
        <taxon>Oceanospirillales</taxon>
        <taxon>Oceanospirillaceae</taxon>
        <taxon>Neptunomonas</taxon>
    </lineage>
</organism>
<proteinExistence type="predicted"/>
<dbReference type="InterPro" id="IPR003660">
    <property type="entry name" value="HAMP_dom"/>
</dbReference>
<evidence type="ECO:0000313" key="7">
    <source>
        <dbReference type="Proteomes" id="UP000595332"/>
    </source>
</evidence>
<dbReference type="PANTHER" id="PTHR44757">
    <property type="entry name" value="DIGUANYLATE CYCLASE DGCP"/>
    <property type="match status" value="1"/>
</dbReference>
<dbReference type="Pfam" id="PF00563">
    <property type="entry name" value="EAL"/>
    <property type="match status" value="1"/>
</dbReference>
<dbReference type="CDD" id="cd06225">
    <property type="entry name" value="HAMP"/>
    <property type="match status" value="1"/>
</dbReference>
<dbReference type="InterPro" id="IPR052155">
    <property type="entry name" value="Biofilm_reg_signaling"/>
</dbReference>
<dbReference type="SUPFAM" id="SSF141868">
    <property type="entry name" value="EAL domain-like"/>
    <property type="match status" value="1"/>
</dbReference>
<dbReference type="PROSITE" id="PS50883">
    <property type="entry name" value="EAL"/>
    <property type="match status" value="1"/>
</dbReference>
<evidence type="ECO:0000256" key="2">
    <source>
        <dbReference type="SAM" id="Phobius"/>
    </source>
</evidence>
<dbReference type="GO" id="GO:0007165">
    <property type="term" value="P:signal transduction"/>
    <property type="evidence" value="ECO:0007669"/>
    <property type="project" value="InterPro"/>
</dbReference>
<dbReference type="InterPro" id="IPR043128">
    <property type="entry name" value="Rev_trsase/Diguanyl_cyclase"/>
</dbReference>
<dbReference type="PROSITE" id="PS50887">
    <property type="entry name" value="GGDEF"/>
    <property type="match status" value="1"/>
</dbReference>
<dbReference type="CDD" id="cd01949">
    <property type="entry name" value="GGDEF"/>
    <property type="match status" value="1"/>
</dbReference>
<gene>
    <name evidence="6" type="ORF">NEJAP_1754</name>
</gene>
<dbReference type="SUPFAM" id="SSF55073">
    <property type="entry name" value="Nucleotide cyclase"/>
    <property type="match status" value="1"/>
</dbReference>
<keyword evidence="7" id="KW-1185">Reference proteome</keyword>
<name>A0A7R6PSQ5_9GAMM</name>
<keyword evidence="2" id="KW-0472">Membrane</keyword>
<dbReference type="Pfam" id="PF00990">
    <property type="entry name" value="GGDEF"/>
    <property type="match status" value="1"/>
</dbReference>
<accession>A0A7R6PSQ5</accession>
<dbReference type="InterPro" id="IPR001633">
    <property type="entry name" value="EAL_dom"/>
</dbReference>
<feature type="domain" description="HAMP" evidence="4">
    <location>
        <begin position="174"/>
        <end position="227"/>
    </location>
</feature>
<protein>
    <submittedName>
        <fullName evidence="6">Signal transduction protein</fullName>
    </submittedName>
</protein>
<dbReference type="EMBL" id="AP014546">
    <property type="protein sequence ID" value="BBB29705.1"/>
    <property type="molecule type" value="Genomic_DNA"/>
</dbReference>
<evidence type="ECO:0000259" key="4">
    <source>
        <dbReference type="PROSITE" id="PS50885"/>
    </source>
</evidence>
<dbReference type="GO" id="GO:0003824">
    <property type="term" value="F:catalytic activity"/>
    <property type="evidence" value="ECO:0007669"/>
    <property type="project" value="UniProtKB-ARBA"/>
</dbReference>
<evidence type="ECO:0000259" key="3">
    <source>
        <dbReference type="PROSITE" id="PS50883"/>
    </source>
</evidence>
<evidence type="ECO:0000313" key="6">
    <source>
        <dbReference type="EMBL" id="BBB29705.1"/>
    </source>
</evidence>
<dbReference type="FunFam" id="3.30.70.270:FF:000001">
    <property type="entry name" value="Diguanylate cyclase domain protein"/>
    <property type="match status" value="1"/>
</dbReference>
<dbReference type="InterPro" id="IPR029787">
    <property type="entry name" value="Nucleotide_cyclase"/>
</dbReference>
<dbReference type="Gene3D" id="3.30.70.270">
    <property type="match status" value="1"/>
</dbReference>
<comment type="cofactor">
    <cofactor evidence="1">
        <name>Mg(2+)</name>
        <dbReference type="ChEBI" id="CHEBI:18420"/>
    </cofactor>
</comment>
<dbReference type="NCBIfam" id="TIGR00254">
    <property type="entry name" value="GGDEF"/>
    <property type="match status" value="1"/>
</dbReference>
<dbReference type="SMART" id="SM00267">
    <property type="entry name" value="GGDEF"/>
    <property type="match status" value="1"/>
</dbReference>
<dbReference type="Proteomes" id="UP000595332">
    <property type="component" value="Chromosome"/>
</dbReference>
<dbReference type="Gene3D" id="6.10.340.10">
    <property type="match status" value="1"/>
</dbReference>
<dbReference type="SMART" id="SM00052">
    <property type="entry name" value="EAL"/>
    <property type="match status" value="1"/>
</dbReference>
<feature type="domain" description="GGDEF" evidence="5">
    <location>
        <begin position="281"/>
        <end position="414"/>
    </location>
</feature>
<feature type="transmembrane region" description="Helical" evidence="2">
    <location>
        <begin position="149"/>
        <end position="172"/>
    </location>
</feature>
<feature type="transmembrane region" description="Helical" evidence="2">
    <location>
        <begin position="14"/>
        <end position="35"/>
    </location>
</feature>
<evidence type="ECO:0000259" key="5">
    <source>
        <dbReference type="PROSITE" id="PS50887"/>
    </source>
</evidence>
<dbReference type="AlphaFoldDB" id="A0A7R6PSQ5"/>
<evidence type="ECO:0000256" key="1">
    <source>
        <dbReference type="ARBA" id="ARBA00001946"/>
    </source>
</evidence>
<dbReference type="RefSeq" id="WP_201350303.1">
    <property type="nucleotide sequence ID" value="NZ_AP014546.1"/>
</dbReference>
<dbReference type="PROSITE" id="PS50885">
    <property type="entry name" value="HAMP"/>
    <property type="match status" value="1"/>
</dbReference>
<dbReference type="GO" id="GO:0016020">
    <property type="term" value="C:membrane"/>
    <property type="evidence" value="ECO:0007669"/>
    <property type="project" value="InterPro"/>
</dbReference>
<keyword evidence="2" id="KW-0812">Transmembrane</keyword>
<dbReference type="PANTHER" id="PTHR44757:SF2">
    <property type="entry name" value="BIOFILM ARCHITECTURE MAINTENANCE PROTEIN MBAA"/>
    <property type="match status" value="1"/>
</dbReference>
<reference evidence="6 7" key="1">
    <citation type="journal article" date="2008" name="Int. J. Syst. Evol. Microbiol.">
        <title>Neptunomonas japonica sp. nov., an Osedax japonicus symbiont-like bacterium isolated from sediment adjacent to sperm whale carcasses off Kagoshima, Japan.</title>
        <authorList>
            <person name="Miyazaki M."/>
            <person name="Nogi Y."/>
            <person name="Fujiwara Y."/>
            <person name="Kawato M."/>
            <person name="Kubokawa K."/>
            <person name="Horikoshi K."/>
        </authorList>
    </citation>
    <scope>NUCLEOTIDE SEQUENCE [LARGE SCALE GENOMIC DNA]</scope>
    <source>
        <strain evidence="6 7">JAMM 1380</strain>
    </source>
</reference>
<keyword evidence="2" id="KW-1133">Transmembrane helix</keyword>
<dbReference type="CDD" id="cd01948">
    <property type="entry name" value="EAL"/>
    <property type="match status" value="1"/>
</dbReference>
<sequence>MSKIKKTGSIANKLLLMLVGISTLSAMITASVLFVNEWFSATNEQRKNLVSIAEILEPNLITAVIFDDNQTVNELINPLNKRQEIIYSSVSRPDGSIITSIGDRKAYLTVGENLSDYIIIKNTLVFDKQNFGKLLIMADKSYVENRSQFYLYFLIVLILANFVICLIISLSLRKRFVAPIIQLASLAKKVSSNRDYSLRAKKITDDEIADLTGYFNQMLSTIEERDQYLESQVFDRTKEIELANKNLRLQAYNDSLTGLPNRHFFYEKLQRTIDYSNRYNLKFSLIFIDLDNFKEINDTLGHDYGDLLLTEASKRLVECVRGTDTVARLGGDEFTLIIQDLSSKERINAVAENILKCLAKSFQLKDERVFVSGSIGVTVYPDDGDNVESLVKHADQAMYESKHAGRNCYRFFTNELQVNAQNKKMLSDDLRRATYENEFILCYQPIIELKTEEVAKAEALVRWNHPSKGIIWPSQFIPLAEEMGLISEISSWVAENALKQSILWRSMSGKERPISINTSPLLYKGDPAWIENWLQQLKANHIPGNMITIEITESLLMESNDSIKSQLITLRDHGVEVSIDDFGVGYSSLSYLQELDIDVLKIDQSFVKGIESGNDSLALCEAVIVMAHRIGLKVIAEGIETAKQHELLLEAGCDYGQGYYYSKPIMAEEFTERFITQAPLEILA</sequence>
<dbReference type="KEGG" id="njp:NEJAP_1754"/>
<dbReference type="SMART" id="SM00304">
    <property type="entry name" value="HAMP"/>
    <property type="match status" value="1"/>
</dbReference>